<proteinExistence type="predicted"/>
<dbReference type="AlphaFoldDB" id="A0A840RKA0"/>
<dbReference type="EMBL" id="JACHHN010000007">
    <property type="protein sequence ID" value="MBB5192662.1"/>
    <property type="molecule type" value="Genomic_DNA"/>
</dbReference>
<dbReference type="InterPro" id="IPR014993">
    <property type="entry name" value="DUF1841"/>
</dbReference>
<gene>
    <name evidence="1" type="ORF">HNQ50_003406</name>
</gene>
<accession>A0A840RKA0</accession>
<evidence type="ECO:0008006" key="3">
    <source>
        <dbReference type="Google" id="ProtNLM"/>
    </source>
</evidence>
<reference evidence="1 2" key="1">
    <citation type="submission" date="2020-08" db="EMBL/GenBank/DDBJ databases">
        <title>Genomic Encyclopedia of Type Strains, Phase IV (KMG-IV): sequencing the most valuable type-strain genomes for metagenomic binning, comparative biology and taxonomic classification.</title>
        <authorList>
            <person name="Goeker M."/>
        </authorList>
    </citation>
    <scope>NUCLEOTIDE SEQUENCE [LARGE SCALE GENOMIC DNA]</scope>
    <source>
        <strain evidence="1 2">DSM 18233</strain>
    </source>
</reference>
<organism evidence="1 2">
    <name type="scientific">Silvimonas terrae</name>
    <dbReference type="NCBI Taxonomy" id="300266"/>
    <lineage>
        <taxon>Bacteria</taxon>
        <taxon>Pseudomonadati</taxon>
        <taxon>Pseudomonadota</taxon>
        <taxon>Betaproteobacteria</taxon>
        <taxon>Neisseriales</taxon>
        <taxon>Chitinibacteraceae</taxon>
        <taxon>Silvimonas</taxon>
    </lineage>
</organism>
<name>A0A840RKA0_9NEIS</name>
<evidence type="ECO:0000313" key="1">
    <source>
        <dbReference type="EMBL" id="MBB5192662.1"/>
    </source>
</evidence>
<dbReference type="Proteomes" id="UP000543030">
    <property type="component" value="Unassembled WGS sequence"/>
</dbReference>
<evidence type="ECO:0000313" key="2">
    <source>
        <dbReference type="Proteomes" id="UP000543030"/>
    </source>
</evidence>
<keyword evidence="2" id="KW-1185">Reference proteome</keyword>
<dbReference type="Pfam" id="PF08897">
    <property type="entry name" value="DUF1841"/>
    <property type="match status" value="1"/>
</dbReference>
<comment type="caution">
    <text evidence="1">The sequence shown here is derived from an EMBL/GenBank/DDBJ whole genome shotgun (WGS) entry which is preliminary data.</text>
</comment>
<sequence length="147" mass="17084">MLFNPSRDEARHFLIESWRKHGAHGSEPMTDLEKMTAAVLLRHPEYHQFLTPEYLDRDWPVEYGETNPFLHVSMHLAIEEQLSIDQPIGIRALYGELCKVAGNEHDAQHLVMEGLSEMLWQAQRYNLPPDPAIYLDILRKKLPKQAT</sequence>
<dbReference type="RefSeq" id="WP_184102330.1">
    <property type="nucleotide sequence ID" value="NZ_JACHHN010000007.1"/>
</dbReference>
<protein>
    <recommendedName>
        <fullName evidence="3">DUF1841 family protein</fullName>
    </recommendedName>
</protein>